<evidence type="ECO:0000256" key="4">
    <source>
        <dbReference type="ARBA" id="ARBA00022729"/>
    </source>
</evidence>
<evidence type="ECO:0000256" key="7">
    <source>
        <dbReference type="PROSITE-ProRule" id="PRU01232"/>
    </source>
</evidence>
<keyword evidence="3" id="KW-0964">Secreted</keyword>
<evidence type="ECO:0000313" key="12">
    <source>
        <dbReference type="EMBL" id="OON75365.1"/>
    </source>
</evidence>
<evidence type="ECO:0000256" key="6">
    <source>
        <dbReference type="ARBA" id="ARBA00023087"/>
    </source>
</evidence>
<accession>A0A1V4A4U9</accession>
<dbReference type="EMBL" id="MVFC01000023">
    <property type="protein sequence ID" value="OON75365.1"/>
    <property type="molecule type" value="Genomic_DNA"/>
</dbReference>
<keyword evidence="13" id="KW-1185">Reference proteome</keyword>
<keyword evidence="9" id="KW-0472">Membrane</keyword>
<keyword evidence="9" id="KW-0812">Transmembrane</keyword>
<comment type="caution">
    <text evidence="12">The sequence shown here is derived from an EMBL/GenBank/DDBJ whole genome shotgun (WGS) entry which is preliminary data.</text>
</comment>
<gene>
    <name evidence="12" type="ORF">B1H18_23045</name>
</gene>
<feature type="chain" id="PRO_5012979947" description="Chaplin domain-containing protein" evidence="10">
    <location>
        <begin position="29"/>
        <end position="369"/>
    </location>
</feature>
<protein>
    <recommendedName>
        <fullName evidence="11">Chaplin domain-containing protein</fullName>
    </recommendedName>
</protein>
<feature type="compositionally biased region" description="Basic and acidic residues" evidence="8">
    <location>
        <begin position="278"/>
        <end position="292"/>
    </location>
</feature>
<dbReference type="NCBIfam" id="TIGR01167">
    <property type="entry name" value="LPXTG_anchor"/>
    <property type="match status" value="1"/>
</dbReference>
<feature type="compositionally biased region" description="Basic and acidic residues" evidence="8">
    <location>
        <begin position="85"/>
        <end position="94"/>
    </location>
</feature>
<evidence type="ECO:0000256" key="10">
    <source>
        <dbReference type="SAM" id="SignalP"/>
    </source>
</evidence>
<proteinExistence type="predicted"/>
<keyword evidence="9" id="KW-1133">Transmembrane helix</keyword>
<evidence type="ECO:0000256" key="9">
    <source>
        <dbReference type="SAM" id="Phobius"/>
    </source>
</evidence>
<comment type="subcellular location">
    <subcellularLocation>
        <location evidence="1">Secreted</location>
        <location evidence="1">Cell wall</location>
    </subcellularLocation>
</comment>
<dbReference type="STRING" id="83656.B1H18_23045"/>
<dbReference type="OrthoDB" id="3544424at2"/>
<evidence type="ECO:0000256" key="1">
    <source>
        <dbReference type="ARBA" id="ARBA00004191"/>
    </source>
</evidence>
<dbReference type="AlphaFoldDB" id="A0A1V4A4U9"/>
<dbReference type="PROSITE" id="PS51884">
    <property type="entry name" value="CHAPLIN"/>
    <property type="match status" value="2"/>
</dbReference>
<dbReference type="Proteomes" id="UP000190539">
    <property type="component" value="Unassembled WGS sequence"/>
</dbReference>
<feature type="compositionally biased region" description="Basic and acidic residues" evidence="8">
    <location>
        <begin position="115"/>
        <end position="126"/>
    </location>
</feature>
<evidence type="ECO:0000256" key="2">
    <source>
        <dbReference type="ARBA" id="ARBA00022512"/>
    </source>
</evidence>
<feature type="signal peptide" evidence="10">
    <location>
        <begin position="1"/>
        <end position="28"/>
    </location>
</feature>
<evidence type="ECO:0000256" key="5">
    <source>
        <dbReference type="ARBA" id="ARBA00022889"/>
    </source>
</evidence>
<dbReference type="InterPro" id="IPR005528">
    <property type="entry name" value="ChpA-H"/>
</dbReference>
<keyword evidence="5" id="KW-0130">Cell adhesion</keyword>
<sequence length="369" mass="37729">MRHALSKGMLTAAAATSILSLNGSYALAASQADAVAAGSPGVLSGNNVQASLDVPVNACGNTVDVVALLNPAFGNGCANNPVPVHDAHAERPEAPRPAPHHAPPAQHHAAPHHAAPHDEQVREAPRHASAKKHAAKPAHAAPAPRADRAPEQHPAPRADHAPKHSAPKHRAPAPAQHRAPAPAPAQHRAPAPAPVQDRAGHHGGKAAHHSHDASSAARGEAVGSPGVLSGNLLQAPLDIPLNVCGNTVDVVGLLNPVFGNSCANTDTPQRPTPPKPPTHHEEVPPPPHHEPQTEPPRTPADDTKVAHFEFHEARKPVAPAVHRAVVPAPRAELAETGSGMSLLAAGGASAALLVGGSILYRRGAVAARR</sequence>
<keyword evidence="6 7" id="KW-0034">Amyloid</keyword>
<evidence type="ECO:0000313" key="13">
    <source>
        <dbReference type="Proteomes" id="UP000190539"/>
    </source>
</evidence>
<feature type="compositionally biased region" description="Low complexity" evidence="8">
    <location>
        <begin position="172"/>
        <end position="190"/>
    </location>
</feature>
<dbReference type="GO" id="GO:0007155">
    <property type="term" value="P:cell adhesion"/>
    <property type="evidence" value="ECO:0007669"/>
    <property type="project" value="UniProtKB-KW"/>
</dbReference>
<feature type="region of interest" description="Disordered" evidence="8">
    <location>
        <begin position="262"/>
        <end position="301"/>
    </location>
</feature>
<feature type="domain" description="Chaplin" evidence="11">
    <location>
        <begin position="224"/>
        <end position="264"/>
    </location>
</feature>
<dbReference type="Pfam" id="PF03777">
    <property type="entry name" value="ChpA-C"/>
    <property type="match status" value="2"/>
</dbReference>
<reference evidence="12 13" key="1">
    <citation type="submission" date="2017-02" db="EMBL/GenBank/DDBJ databases">
        <title>Draft Genome Sequence of Streptomyces tsukubaensis F601, a Producer of the immunosuppressant tacrolimus FK506.</title>
        <authorList>
            <person name="Zong G."/>
            <person name="Zhong C."/>
            <person name="Fu J."/>
            <person name="Qin R."/>
            <person name="Cao G."/>
        </authorList>
    </citation>
    <scope>NUCLEOTIDE SEQUENCE [LARGE SCALE GENOMIC DNA]</scope>
    <source>
        <strain evidence="12 13">F601</strain>
    </source>
</reference>
<evidence type="ECO:0000256" key="3">
    <source>
        <dbReference type="ARBA" id="ARBA00022525"/>
    </source>
</evidence>
<evidence type="ECO:0000259" key="11">
    <source>
        <dbReference type="PROSITE" id="PS51884"/>
    </source>
</evidence>
<keyword evidence="2" id="KW-0134">Cell wall</keyword>
<name>A0A1V4A4U9_9ACTN</name>
<feature type="region of interest" description="Disordered" evidence="8">
    <location>
        <begin position="83"/>
        <end position="223"/>
    </location>
</feature>
<organism evidence="12 13">
    <name type="scientific">Streptomyces tsukubensis</name>
    <dbReference type="NCBI Taxonomy" id="83656"/>
    <lineage>
        <taxon>Bacteria</taxon>
        <taxon>Bacillati</taxon>
        <taxon>Actinomycetota</taxon>
        <taxon>Actinomycetes</taxon>
        <taxon>Kitasatosporales</taxon>
        <taxon>Streptomycetaceae</taxon>
        <taxon>Streptomyces</taxon>
    </lineage>
</organism>
<feature type="transmembrane region" description="Helical" evidence="9">
    <location>
        <begin position="339"/>
        <end position="360"/>
    </location>
</feature>
<feature type="domain" description="Chaplin" evidence="11">
    <location>
        <begin position="39"/>
        <end position="79"/>
    </location>
</feature>
<feature type="compositionally biased region" description="Basic and acidic residues" evidence="8">
    <location>
        <begin position="145"/>
        <end position="162"/>
    </location>
</feature>
<evidence type="ECO:0000256" key="8">
    <source>
        <dbReference type="SAM" id="MobiDB-lite"/>
    </source>
</evidence>
<dbReference type="RefSeq" id="WP_077970652.1">
    <property type="nucleotide sequence ID" value="NZ_CP045178.1"/>
</dbReference>
<keyword evidence="4 10" id="KW-0732">Signal</keyword>